<organism evidence="5 6">
    <name type="scientific">Hermetia illucens</name>
    <name type="common">Black soldier fly</name>
    <dbReference type="NCBI Taxonomy" id="343691"/>
    <lineage>
        <taxon>Eukaryota</taxon>
        <taxon>Metazoa</taxon>
        <taxon>Ecdysozoa</taxon>
        <taxon>Arthropoda</taxon>
        <taxon>Hexapoda</taxon>
        <taxon>Insecta</taxon>
        <taxon>Pterygota</taxon>
        <taxon>Neoptera</taxon>
        <taxon>Endopterygota</taxon>
        <taxon>Diptera</taxon>
        <taxon>Brachycera</taxon>
        <taxon>Stratiomyomorpha</taxon>
        <taxon>Stratiomyidae</taxon>
        <taxon>Hermetiinae</taxon>
        <taxon>Hermetia</taxon>
    </lineage>
</organism>
<dbReference type="GO" id="GO:0019205">
    <property type="term" value="F:nucleobase-containing compound kinase activity"/>
    <property type="evidence" value="ECO:0007669"/>
    <property type="project" value="InterPro"/>
</dbReference>
<accession>A0A7R8UZR5</accession>
<keyword evidence="3" id="KW-0418">Kinase</keyword>
<sequence length="1938" mass="227008">MPHFFPLKNFPKYFIPTAPNHFVENIVDEIVDQILFLVSEKQTSEYPAVIVANSFINEFEPLDAVRLIDNFYANKSKQRQIQYFNEIYCGTKIQRDFMHLKPTCFLFMGIPSDNRYEVGVAFAEKMFHVHLDVHDLINTEMAKRTDVGKWIYTNLKMGKDIPVKLVLELLQKALQRPDVRYRGYVLTGFPIIPYKNFSADRLPVRFENLINIDEPPLEKCHNWLKKITKNVVFPIDSQSKNTSPDSGTSEGVFNEEDDTYRFEDVGMGDSDEDTFSSDSEESNIDPEYELRLHRIINNERLENIPSEEDVILNVRKQFISLLQLELPPDIIIYFRHDEDDNIPCTRPSSRQSKLNLEENVAETNILGEADIFSIGTSFTNVLTSRTKTSKLSTFDSSESEYNSDNFFVDQRSGIHETTIPLFMKRFISIKNEMEQFILHYAKNMVIKIDTRFPVSEAVEQLEYRMKFINYKYVKEAVPIFPNGISKAIQTDLDKMNTLEEKFRYCCELNKISPNVRWRSTHFMTKCPVKLSEGKIMFGKPLFLTRFMGTLYMLSSLSAMKKFVRSPCQYFFCKPTCRVAIVGPRISAITSVLKSILNSTEYDWKMHLDPEFQYGDIYQQAKDWTDEVIEPMDAGDSLGNQGIGRRRGLSNLLEYFEKAAEKLLMLLSEDVVMEEDMIPLDVLQDIGVDMNDSQLFGMFEDLLTENRTSLPNFLRASLAFGKSGPTVYSDIYNILVEEKFNNIYKTKYAAHLAQQISKWIRKQDSDIRHQLNKKQQYSKWIISDAPVELNFWKHLHKEQTLPDVVIFLKDKPKITISDLLDRRALPFKDAHRITSYIISNFPVFFHGTECMFKSMDSQKNLQNIELTNPLQKLFTSIEIDLTSYSEKSFNSLEKYLKSKNVTIISQDLSEGSSEANNIRVLEKYFQVFKETPAVLDEDAIKRLRENSSDFEKLTVKIEKVRTKHYIDAFKLKLGHIKQHPKSATEQEEEEFSDAENQKSINIEEISKKNIENMKERNELRYVLFGNTRKYCPVIYSNYKSLLFGRTEYAVEYEDRHYLMSSKEAFREFLSHPFKYAHICLEPVAPPFRCCLAGPHVLNRQFVTTLIAKNMKLKTASFSGLLKEYMDKNNLWRKVLYKTETEIYNEYCDDFLGNHVARYFTEGFLLEGFPTNEKQFHDMIRNHIYPEVIIILDGRPEDILQNLNLHVHRFWEDKMSWLTLFSNTHEEASEGIIDEDVRSAGLGSDFSYIYEDEGRNEAEMGGNGENMSAHAFEKLKKEDVPSLQDHIEGIKAVAKLAVENKIPVIEFPFILKKREDQYKRALSFISHGSKRKNMFDIVYVLPLEMAEKMLETGICLYSHFKNFDPVDAYNLIPANMHETMRKRQKLYACLYRKLIYYLNGWDNLVTFCNNPKMYAKGDNPFQVVTPTRIAILGSPYSGITTLCNRIAQEFNMEVFTKNDLREFIRKKFPCSYLVRNGPESIPSRKMFIESIHIARNCSPNGFILDNYQMDAEDVVELAKNDVAFTLVMLVDSTFEMIWRNWKSAYMKQRPQMCVDLLKELHDLYIIFKRYSKRLQSFRTNTNDIRLFNVSILSKTGSKWEQWDEARAEIFLCLRQIGGYFKNMTVGKCFSLSHINLFWDEFRKRLSSLKLFCPVCLRQEQKLIQYQYDYIPVGLDFYDRKCQQIFNEPFGYNSEGIYERFNFPRWYMWNTEKKPLLSKNMFRENLVQHRQYFYWSCDQHRFDLIMNSKRYLPPDPNYLPLYVPFLVTNYFSIHVEYQGRCVVTFDSNRTIVSGSHEYAVYYRGKVYLCASAECALEFLKNPEHYFNYVDFVLEEPHPDWDLKDMEIDYGNLTAEVIVQALTALAEERPKHFALSIADSAAIYIGLFLKMTNPNNSSDITRLYQRVLSKYLFECSLLKSRLTKCLREGNPYIQFEDSPVEA</sequence>
<proteinExistence type="predicted"/>
<dbReference type="PANTHER" id="PTHR23359">
    <property type="entry name" value="NUCLEOTIDE KINASE"/>
    <property type="match status" value="1"/>
</dbReference>
<dbReference type="InterPro" id="IPR000850">
    <property type="entry name" value="Adenylat/UMP-CMP_kin"/>
</dbReference>
<dbReference type="GO" id="GO:0005524">
    <property type="term" value="F:ATP binding"/>
    <property type="evidence" value="ECO:0007669"/>
    <property type="project" value="InterPro"/>
</dbReference>
<dbReference type="GO" id="GO:0006139">
    <property type="term" value="P:nucleobase-containing compound metabolic process"/>
    <property type="evidence" value="ECO:0007669"/>
    <property type="project" value="InterPro"/>
</dbReference>
<feature type="compositionally biased region" description="Polar residues" evidence="4">
    <location>
        <begin position="236"/>
        <end position="251"/>
    </location>
</feature>
<dbReference type="OrthoDB" id="424823at2759"/>
<keyword evidence="6" id="KW-1185">Reference proteome</keyword>
<dbReference type="EMBL" id="LR899013">
    <property type="protein sequence ID" value="CAD7090150.1"/>
    <property type="molecule type" value="Genomic_DNA"/>
</dbReference>
<keyword evidence="1" id="KW-0808">Transferase</keyword>
<feature type="compositionally biased region" description="Acidic residues" evidence="4">
    <location>
        <begin position="269"/>
        <end position="283"/>
    </location>
</feature>
<evidence type="ECO:0000256" key="1">
    <source>
        <dbReference type="ARBA" id="ARBA00022679"/>
    </source>
</evidence>
<dbReference type="SUPFAM" id="SSF52540">
    <property type="entry name" value="P-loop containing nucleoside triphosphate hydrolases"/>
    <property type="match status" value="1"/>
</dbReference>
<evidence type="ECO:0000256" key="4">
    <source>
        <dbReference type="SAM" id="MobiDB-lite"/>
    </source>
</evidence>
<name>A0A7R8UZR5_HERIL</name>
<protein>
    <submittedName>
        <fullName evidence="5">Uncharacterized protein</fullName>
    </submittedName>
</protein>
<evidence type="ECO:0000313" key="6">
    <source>
        <dbReference type="Proteomes" id="UP000594454"/>
    </source>
</evidence>
<dbReference type="Gene3D" id="3.40.50.300">
    <property type="entry name" value="P-loop containing nucleotide triphosphate hydrolases"/>
    <property type="match status" value="3"/>
</dbReference>
<dbReference type="Proteomes" id="UP000594454">
    <property type="component" value="Chromosome 5"/>
</dbReference>
<keyword evidence="2" id="KW-0547">Nucleotide-binding</keyword>
<evidence type="ECO:0000256" key="2">
    <source>
        <dbReference type="ARBA" id="ARBA00022741"/>
    </source>
</evidence>
<gene>
    <name evidence="5" type="ORF">HERILL_LOCUS12653</name>
</gene>
<evidence type="ECO:0000256" key="3">
    <source>
        <dbReference type="ARBA" id="ARBA00022777"/>
    </source>
</evidence>
<feature type="region of interest" description="Disordered" evidence="4">
    <location>
        <begin position="263"/>
        <end position="283"/>
    </location>
</feature>
<dbReference type="InParanoid" id="A0A7R8UZR5"/>
<evidence type="ECO:0000313" key="5">
    <source>
        <dbReference type="EMBL" id="CAD7090150.1"/>
    </source>
</evidence>
<dbReference type="InterPro" id="IPR027417">
    <property type="entry name" value="P-loop_NTPase"/>
</dbReference>
<feature type="region of interest" description="Disordered" evidence="4">
    <location>
        <begin position="236"/>
        <end position="255"/>
    </location>
</feature>
<reference evidence="5 6" key="1">
    <citation type="submission" date="2020-11" db="EMBL/GenBank/DDBJ databases">
        <authorList>
            <person name="Wallbank WR R."/>
            <person name="Pardo Diaz C."/>
            <person name="Kozak K."/>
            <person name="Martin S."/>
            <person name="Jiggins C."/>
            <person name="Moest M."/>
            <person name="Warren A I."/>
            <person name="Generalovic N T."/>
            <person name="Byers J.R.P. K."/>
            <person name="Montejo-Kovacevich G."/>
            <person name="Yen C E."/>
        </authorList>
    </citation>
    <scope>NUCLEOTIDE SEQUENCE [LARGE SCALE GENOMIC DNA]</scope>
</reference>